<protein>
    <submittedName>
        <fullName evidence="1">Uncharacterized protein</fullName>
    </submittedName>
</protein>
<dbReference type="EMBL" id="CAUM01000006">
    <property type="protein sequence ID" value="CCV03145.1"/>
    <property type="molecule type" value="Genomic_DNA"/>
</dbReference>
<reference evidence="1 2" key="1">
    <citation type="submission" date="2013-02" db="EMBL/GenBank/DDBJ databases">
        <authorList>
            <person name="Genoscope - CEA"/>
        </authorList>
    </citation>
    <scope>NUCLEOTIDE SEQUENCE [LARGE SCALE GENOMIC DNA]</scope>
    <source>
        <strain evidence="1 2">STM 2683</strain>
    </source>
</reference>
<comment type="caution">
    <text evidence="1">The sequence shown here is derived from an EMBL/GenBank/DDBJ whole genome shotgun (WGS) entry which is preliminary data.</text>
</comment>
<dbReference type="AlphaFoldDB" id="M5EFS8"/>
<proteinExistence type="predicted"/>
<sequence length="424" mass="45945">MRPGLLQLVSLDVAGVDHQRLVVRLVDLIRRQQDRGNDLDVVVVGRGVEAVRLAAREHLVDEFDGSLGQFAGVLEHGRILLAGDDRLDRSGFGVLAGHHGPWLVGGAVADSAQRGDDAARQAVIGRKHAVDAAAVRVIGGEQVVHAGLGGRGQPAQRADLVHAHLAGLHDQRLVVDKRLQHRHSAVVEEEGVVVVRRTAEQLDVERTLLLRIAEALEQRFGLDDADAEIVEGGIVVDIGRLLDQAVISDDDDTGVSGLLQRVRHGGAVDRGDDQRLRALGDFVFQLAELVRNVVLRVLQVDRVAERLELGLDGVAVIDPALRGLGRHQHADQAFACLRRQRHGRDAKGRDGGQCLDDFHSNSPWLMDATPRGFAGRAVEQKRKRRCRLSISGILPIGPGTLVSIDTIFLVIDRHVSGRAEGVSL</sequence>
<gene>
    <name evidence="1" type="ORF">MESS2_1030002</name>
</gene>
<evidence type="ECO:0000313" key="2">
    <source>
        <dbReference type="Proteomes" id="UP000012062"/>
    </source>
</evidence>
<keyword evidence="2" id="KW-1185">Reference proteome</keyword>
<evidence type="ECO:0000313" key="1">
    <source>
        <dbReference type="EMBL" id="CCV03145.1"/>
    </source>
</evidence>
<name>M5EFS8_9HYPH</name>
<accession>M5EFS8</accession>
<dbReference type="Proteomes" id="UP000012062">
    <property type="component" value="Unassembled WGS sequence"/>
</dbReference>
<organism evidence="1 2">
    <name type="scientific">Mesorhizobium metallidurans STM 2683</name>
    <dbReference type="NCBI Taxonomy" id="1297569"/>
    <lineage>
        <taxon>Bacteria</taxon>
        <taxon>Pseudomonadati</taxon>
        <taxon>Pseudomonadota</taxon>
        <taxon>Alphaproteobacteria</taxon>
        <taxon>Hyphomicrobiales</taxon>
        <taxon>Phyllobacteriaceae</taxon>
        <taxon>Mesorhizobium</taxon>
    </lineage>
</organism>